<evidence type="ECO:0000256" key="5">
    <source>
        <dbReference type="ARBA" id="ARBA00023128"/>
    </source>
</evidence>
<evidence type="ECO:0000256" key="6">
    <source>
        <dbReference type="ARBA" id="ARBA00047867"/>
    </source>
</evidence>
<reference evidence="10 12" key="3">
    <citation type="submission" date="2018-11" db="EMBL/GenBank/DDBJ databases">
        <authorList>
            <consortium name="Pathogen Informatics"/>
        </authorList>
    </citation>
    <scope>NUCLEOTIDE SEQUENCE [LARGE SCALE GENOMIC DNA]</scope>
</reference>
<protein>
    <recommendedName>
        <fullName evidence="3">glutamate dehydrogenase [NAD(P)(+)]</fullName>
        <ecNumber evidence="3">1.4.1.3</ecNumber>
    </recommendedName>
</protein>
<reference evidence="11" key="1">
    <citation type="submission" date="2015-03" db="EMBL/GenBank/DDBJ databases">
        <title>Wuchereria bancrofti Genome Sequencing Papua New Guinea Strain.</title>
        <authorList>
            <person name="Small S.T."/>
            <person name="Serre D."/>
            <person name="Zimmerman P.A."/>
        </authorList>
    </citation>
    <scope>NUCLEOTIDE SEQUENCE [LARGE SCALE GENOMIC DNA]</scope>
    <source>
        <strain evidence="11">pt0022</strain>
    </source>
</reference>
<dbReference type="Proteomes" id="UP000270924">
    <property type="component" value="Unassembled WGS sequence"/>
</dbReference>
<dbReference type="InterPro" id="IPR006095">
    <property type="entry name" value="Glu/Leu/Phe/Val/Trp_DH"/>
</dbReference>
<evidence type="ECO:0000313" key="11">
    <source>
        <dbReference type="Proteomes" id="UP000093561"/>
    </source>
</evidence>
<evidence type="ECO:0000259" key="9">
    <source>
        <dbReference type="SMART" id="SM00839"/>
    </source>
</evidence>
<dbReference type="OrthoDB" id="6718861at2759"/>
<dbReference type="PANTHER" id="PTHR11606:SF13">
    <property type="entry name" value="GLUTAMATE DEHYDROGENASE 1, MITOCHONDRIAL"/>
    <property type="match status" value="1"/>
</dbReference>
<dbReference type="InterPro" id="IPR033922">
    <property type="entry name" value="NAD_bind_Glu_DH"/>
</dbReference>
<name>A0A3P7DLL1_WUCBA</name>
<dbReference type="PANTHER" id="PTHR11606">
    <property type="entry name" value="GLUTAMATE DEHYDROGENASE"/>
    <property type="match status" value="1"/>
</dbReference>
<evidence type="ECO:0000313" key="13">
    <source>
        <dbReference type="WBParaSite" id="mrna-Wban_01674"/>
    </source>
</evidence>
<evidence type="ECO:0000256" key="8">
    <source>
        <dbReference type="RuleBase" id="RU004417"/>
    </source>
</evidence>
<dbReference type="SMART" id="SM00839">
    <property type="entry name" value="ELFV_dehydrog"/>
    <property type="match status" value="1"/>
</dbReference>
<dbReference type="Gene3D" id="3.40.50.720">
    <property type="entry name" value="NAD(P)-binding Rossmann-like Domain"/>
    <property type="match status" value="1"/>
</dbReference>
<dbReference type="PRINTS" id="PR00082">
    <property type="entry name" value="GLFDHDRGNASE"/>
</dbReference>
<dbReference type="OMA" id="MIMGWMM"/>
<dbReference type="GO" id="GO:0005739">
    <property type="term" value="C:mitochondrion"/>
    <property type="evidence" value="ECO:0007669"/>
    <property type="project" value="UniProtKB-SubCell"/>
</dbReference>
<evidence type="ECO:0000313" key="10">
    <source>
        <dbReference type="EMBL" id="VDM10770.1"/>
    </source>
</evidence>
<dbReference type="SUPFAM" id="SSF51735">
    <property type="entry name" value="NAD(P)-binding Rossmann-fold domains"/>
    <property type="match status" value="1"/>
</dbReference>
<keyword evidence="4 8" id="KW-0560">Oxidoreductase</keyword>
<dbReference type="Gene3D" id="1.10.287.140">
    <property type="match status" value="1"/>
</dbReference>
<dbReference type="FunCoup" id="A0A3P7DLL1">
    <property type="interactions" value="1080"/>
</dbReference>
<evidence type="ECO:0000256" key="2">
    <source>
        <dbReference type="ARBA" id="ARBA00006382"/>
    </source>
</evidence>
<dbReference type="InterPro" id="IPR006096">
    <property type="entry name" value="Glu/Leu/Phe/Val/Trp_DH_C"/>
</dbReference>
<keyword evidence="5" id="KW-0496">Mitochondrion</keyword>
<feature type="domain" description="Glutamate/phenylalanine/leucine/valine/L-tryptophan dehydrogenase C-terminal" evidence="9">
    <location>
        <begin position="250"/>
        <end position="539"/>
    </location>
</feature>
<dbReference type="InterPro" id="IPR036291">
    <property type="entry name" value="NAD(P)-bd_dom_sf"/>
</dbReference>
<dbReference type="GO" id="GO:0006538">
    <property type="term" value="P:L-glutamate catabolic process"/>
    <property type="evidence" value="ECO:0007669"/>
    <property type="project" value="TreeGrafter"/>
</dbReference>
<dbReference type="InterPro" id="IPR006097">
    <property type="entry name" value="Glu/Leu/Phe/Val/Trp_DH_dimer"/>
</dbReference>
<evidence type="ECO:0000313" key="12">
    <source>
        <dbReference type="Proteomes" id="UP000270924"/>
    </source>
</evidence>
<dbReference type="GO" id="GO:0004352">
    <property type="term" value="F:glutamate dehydrogenase (NAD+) activity"/>
    <property type="evidence" value="ECO:0007669"/>
    <property type="project" value="TreeGrafter"/>
</dbReference>
<dbReference type="EC" id="1.4.1.3" evidence="3"/>
<reference evidence="11" key="2">
    <citation type="journal article" date="2016" name="Mol. Ecol.">
        <title>Population genomics of the filarial nematode parasite Wuchereria bancrofti from mosquitoes.</title>
        <authorList>
            <person name="Small S.T."/>
            <person name="Reimer L.J."/>
            <person name="Tisch D.J."/>
            <person name="King C.L."/>
            <person name="Christensen B.M."/>
            <person name="Siba P.M."/>
            <person name="Kazura J.W."/>
            <person name="Serre D."/>
            <person name="Zimmerman P.A."/>
        </authorList>
    </citation>
    <scope>NUCLEOTIDE SEQUENCE</scope>
    <source>
        <strain evidence="11">pt0022</strain>
    </source>
</reference>
<evidence type="ECO:0000256" key="1">
    <source>
        <dbReference type="ARBA" id="ARBA00004173"/>
    </source>
</evidence>
<dbReference type="Pfam" id="PF00208">
    <property type="entry name" value="ELFV_dehydrog"/>
    <property type="match status" value="1"/>
</dbReference>
<sequence length="543" mass="60582">MLSLYTRNITRFIATANISIRSMATPPKMGGHAQLNDSKLPMDEQINPSFFKMVEYYFDKGSQIIMPKLIDEIKSQQMGGREKKNLVEGILHAIKPANKVLYITFPIRLDNGEYEMIEAWRAQHSEHRTPTKGGIRYAPDVCEDEVRALSALMTYKCSVSDVPFGGAKGGVKIDPKKYTEYEVEKITRRVAIEFAKKGFLGPGVDVPAPDMGTGEREMGWIADTYAQTVGHLENDASACVTGKPIVAGGIHGRTSATGRGVWKGLEVFLNNEEYMSRVGLTPGYEGKTFIVQGFGNVGLHTTRYFHRSGAKCIGVQEYNCSIYNPDGIHPRELEDYLIEHGTIKGFPKARAYEPFRDLMYEKCDIFVPAACEKVIHKENAEKIQAKIIAEAANGPTTPAGDKILLARGDCLIVPDLFVNAGGVTVSYFEWLKNLNHVSFGRLTFKHEKDSNYHLLDSVQESLKRSLNKDVKIEPTLEFKNRIAGASEKDIVNSGLEYSMQRSAKAVIATAHKYNLDLDIRTAAYANAIEKIYQTYRTLGFTFT</sequence>
<proteinExistence type="inferred from homology"/>
<evidence type="ECO:0000256" key="4">
    <source>
        <dbReference type="ARBA" id="ARBA00023002"/>
    </source>
</evidence>
<dbReference type="Proteomes" id="UP000093561">
    <property type="component" value="Unassembled WGS sequence"/>
</dbReference>
<gene>
    <name evidence="10" type="ORF">WBA_LOCUS4156</name>
</gene>
<dbReference type="Gene3D" id="3.40.50.10860">
    <property type="entry name" value="Leucine Dehydrogenase, chain A, domain 1"/>
    <property type="match status" value="1"/>
</dbReference>
<dbReference type="InParanoid" id="A0A3P7DLL1"/>
<dbReference type="InterPro" id="IPR033524">
    <property type="entry name" value="Glu/Leu/Phe/Val_DH_AS"/>
</dbReference>
<dbReference type="WBParaSite" id="mrna-Wban_01674">
    <property type="protein sequence ID" value="mrna-Wban_01674"/>
    <property type="gene ID" value="Wban_01674"/>
</dbReference>
<dbReference type="Pfam" id="PF02812">
    <property type="entry name" value="ELFV_dehydrog_N"/>
    <property type="match status" value="1"/>
</dbReference>
<comment type="catalytic activity">
    <reaction evidence="6">
        <text>L-glutamate + NAD(+) + H2O = 2-oxoglutarate + NH4(+) + NADH + H(+)</text>
        <dbReference type="Rhea" id="RHEA:15133"/>
        <dbReference type="ChEBI" id="CHEBI:15377"/>
        <dbReference type="ChEBI" id="CHEBI:15378"/>
        <dbReference type="ChEBI" id="CHEBI:16810"/>
        <dbReference type="ChEBI" id="CHEBI:28938"/>
        <dbReference type="ChEBI" id="CHEBI:29985"/>
        <dbReference type="ChEBI" id="CHEBI:57540"/>
        <dbReference type="ChEBI" id="CHEBI:57945"/>
        <dbReference type="EC" id="1.4.1.3"/>
    </reaction>
</comment>
<keyword evidence="12" id="KW-1185">Reference proteome</keyword>
<comment type="subcellular location">
    <subcellularLocation>
        <location evidence="1">Mitochondrion</location>
    </subcellularLocation>
</comment>
<organism evidence="10 12">
    <name type="scientific">Wuchereria bancrofti</name>
    <dbReference type="NCBI Taxonomy" id="6293"/>
    <lineage>
        <taxon>Eukaryota</taxon>
        <taxon>Metazoa</taxon>
        <taxon>Ecdysozoa</taxon>
        <taxon>Nematoda</taxon>
        <taxon>Chromadorea</taxon>
        <taxon>Rhabditida</taxon>
        <taxon>Spirurina</taxon>
        <taxon>Spiruromorpha</taxon>
        <taxon>Filarioidea</taxon>
        <taxon>Onchocercidae</taxon>
        <taxon>Wuchereria</taxon>
    </lineage>
</organism>
<reference evidence="13" key="4">
    <citation type="submission" date="2024-02" db="UniProtKB">
        <authorList>
            <consortium name="WormBaseParasite"/>
        </authorList>
    </citation>
    <scope>IDENTIFICATION</scope>
    <source>
        <strain evidence="13">pt0022</strain>
    </source>
</reference>
<accession>A0A3P7DLL1</accession>
<dbReference type="AlphaFoldDB" id="A0A3P7DLL1"/>
<dbReference type="PROSITE" id="PS00074">
    <property type="entry name" value="GLFV_DEHYDROGENASE"/>
    <property type="match status" value="1"/>
</dbReference>
<dbReference type="CDD" id="cd01076">
    <property type="entry name" value="NAD_bind_1_Glu_DH"/>
    <property type="match status" value="1"/>
</dbReference>
<evidence type="ECO:0000256" key="7">
    <source>
        <dbReference type="ARBA" id="ARBA00048577"/>
    </source>
</evidence>
<comment type="catalytic activity">
    <reaction evidence="7">
        <text>L-glutamate + NADP(+) + H2O = 2-oxoglutarate + NH4(+) + NADPH + H(+)</text>
        <dbReference type="Rhea" id="RHEA:11612"/>
        <dbReference type="ChEBI" id="CHEBI:15377"/>
        <dbReference type="ChEBI" id="CHEBI:15378"/>
        <dbReference type="ChEBI" id="CHEBI:16810"/>
        <dbReference type="ChEBI" id="CHEBI:28938"/>
        <dbReference type="ChEBI" id="CHEBI:29985"/>
        <dbReference type="ChEBI" id="CHEBI:57783"/>
        <dbReference type="ChEBI" id="CHEBI:58349"/>
        <dbReference type="EC" id="1.4.1.3"/>
    </reaction>
</comment>
<dbReference type="SUPFAM" id="SSF53223">
    <property type="entry name" value="Aminoacid dehydrogenase-like, N-terminal domain"/>
    <property type="match status" value="1"/>
</dbReference>
<dbReference type="FunFam" id="3.40.50.720:FF:000100">
    <property type="entry name" value="Glutamate dehydrogenase 1, mitochondrial"/>
    <property type="match status" value="1"/>
</dbReference>
<evidence type="ECO:0000256" key="3">
    <source>
        <dbReference type="ARBA" id="ARBA00012889"/>
    </source>
</evidence>
<dbReference type="EMBL" id="UYWW01001621">
    <property type="protein sequence ID" value="VDM10770.1"/>
    <property type="molecule type" value="Genomic_DNA"/>
</dbReference>
<dbReference type="InterPro" id="IPR046346">
    <property type="entry name" value="Aminoacid_DH-like_N_sf"/>
</dbReference>
<comment type="similarity">
    <text evidence="2 8">Belongs to the Glu/Leu/Phe/Val dehydrogenases family.</text>
</comment>